<dbReference type="Gene3D" id="3.10.450.50">
    <property type="match status" value="1"/>
</dbReference>
<dbReference type="AlphaFoldDB" id="A0A0C3CA82"/>
<accession>A0A0C3CA82</accession>
<keyword evidence="2" id="KW-1185">Reference proteome</keyword>
<protein>
    <recommendedName>
        <fullName evidence="3">SnoaL-like domain-containing protein</fullName>
    </recommendedName>
</protein>
<evidence type="ECO:0000313" key="1">
    <source>
        <dbReference type="EMBL" id="KIM95838.1"/>
    </source>
</evidence>
<dbReference type="InParanoid" id="A0A0C3CA82"/>
<name>A0A0C3CA82_OIDMZ</name>
<gene>
    <name evidence="1" type="ORF">OIDMADRAFT_148820</name>
</gene>
<reference evidence="2" key="2">
    <citation type="submission" date="2015-01" db="EMBL/GenBank/DDBJ databases">
        <title>Evolutionary Origins and Diversification of the Mycorrhizal Mutualists.</title>
        <authorList>
            <consortium name="DOE Joint Genome Institute"/>
            <consortium name="Mycorrhizal Genomics Consortium"/>
            <person name="Kohler A."/>
            <person name="Kuo A."/>
            <person name="Nagy L.G."/>
            <person name="Floudas D."/>
            <person name="Copeland A."/>
            <person name="Barry K.W."/>
            <person name="Cichocki N."/>
            <person name="Veneault-Fourrey C."/>
            <person name="LaButti K."/>
            <person name="Lindquist E.A."/>
            <person name="Lipzen A."/>
            <person name="Lundell T."/>
            <person name="Morin E."/>
            <person name="Murat C."/>
            <person name="Riley R."/>
            <person name="Ohm R."/>
            <person name="Sun H."/>
            <person name="Tunlid A."/>
            <person name="Henrissat B."/>
            <person name="Grigoriev I.V."/>
            <person name="Hibbett D.S."/>
            <person name="Martin F."/>
        </authorList>
    </citation>
    <scope>NUCLEOTIDE SEQUENCE [LARGE SCALE GENOMIC DNA]</scope>
    <source>
        <strain evidence="2">Zn</strain>
    </source>
</reference>
<dbReference type="STRING" id="913774.A0A0C3CA82"/>
<dbReference type="EMBL" id="KN832886">
    <property type="protein sequence ID" value="KIM95838.1"/>
    <property type="molecule type" value="Genomic_DNA"/>
</dbReference>
<evidence type="ECO:0008006" key="3">
    <source>
        <dbReference type="Google" id="ProtNLM"/>
    </source>
</evidence>
<evidence type="ECO:0000313" key="2">
    <source>
        <dbReference type="Proteomes" id="UP000054321"/>
    </source>
</evidence>
<dbReference type="SUPFAM" id="SSF54427">
    <property type="entry name" value="NTF2-like"/>
    <property type="match status" value="1"/>
</dbReference>
<dbReference type="InterPro" id="IPR032710">
    <property type="entry name" value="NTF2-like_dom_sf"/>
</dbReference>
<dbReference type="OrthoDB" id="3472187at2759"/>
<organism evidence="1 2">
    <name type="scientific">Oidiodendron maius (strain Zn)</name>
    <dbReference type="NCBI Taxonomy" id="913774"/>
    <lineage>
        <taxon>Eukaryota</taxon>
        <taxon>Fungi</taxon>
        <taxon>Dikarya</taxon>
        <taxon>Ascomycota</taxon>
        <taxon>Pezizomycotina</taxon>
        <taxon>Leotiomycetes</taxon>
        <taxon>Leotiomycetes incertae sedis</taxon>
        <taxon>Myxotrichaceae</taxon>
        <taxon>Oidiodendron</taxon>
    </lineage>
</organism>
<reference evidence="1 2" key="1">
    <citation type="submission" date="2014-04" db="EMBL/GenBank/DDBJ databases">
        <authorList>
            <consortium name="DOE Joint Genome Institute"/>
            <person name="Kuo A."/>
            <person name="Martino E."/>
            <person name="Perotto S."/>
            <person name="Kohler A."/>
            <person name="Nagy L.G."/>
            <person name="Floudas D."/>
            <person name="Copeland A."/>
            <person name="Barry K.W."/>
            <person name="Cichocki N."/>
            <person name="Veneault-Fourrey C."/>
            <person name="LaButti K."/>
            <person name="Lindquist E.A."/>
            <person name="Lipzen A."/>
            <person name="Lundell T."/>
            <person name="Morin E."/>
            <person name="Murat C."/>
            <person name="Sun H."/>
            <person name="Tunlid A."/>
            <person name="Henrissat B."/>
            <person name="Grigoriev I.V."/>
            <person name="Hibbett D.S."/>
            <person name="Martin F."/>
            <person name="Nordberg H.P."/>
            <person name="Cantor M.N."/>
            <person name="Hua S.X."/>
        </authorList>
    </citation>
    <scope>NUCLEOTIDE SEQUENCE [LARGE SCALE GENOMIC DNA]</scope>
    <source>
        <strain evidence="1 2">Zn</strain>
    </source>
</reference>
<proteinExistence type="predicted"/>
<dbReference type="HOGENOM" id="CLU_125060_2_0_1"/>
<dbReference type="Proteomes" id="UP000054321">
    <property type="component" value="Unassembled WGS sequence"/>
</dbReference>
<sequence>MATPGLDKLTVDQARALVQATTFDIFNEHDQPKRRQLMEKYWVPGITCYSPFGASTGYDALDQTWNGLHADDKASWVFEPSGDLWLDFNVIMQAWIFGRRGEEPGMKGWDIIVINDDGRVKELYAMIEGVSTHPYTV</sequence>